<feature type="repeat" description="ANK" evidence="3">
    <location>
        <begin position="83"/>
        <end position="115"/>
    </location>
</feature>
<dbReference type="PROSITE" id="PS50297">
    <property type="entry name" value="ANK_REP_REGION"/>
    <property type="match status" value="6"/>
</dbReference>
<dbReference type="PRINTS" id="PR01415">
    <property type="entry name" value="ANKYRIN"/>
</dbReference>
<keyword evidence="2 3" id="KW-0040">ANK repeat</keyword>
<reference evidence="4 5" key="1">
    <citation type="submission" date="2017-10" db="EMBL/GenBank/DDBJ databases">
        <title>Comparative genomics in systemic dimorphic fungi from Ajellomycetaceae.</title>
        <authorList>
            <person name="Munoz J.F."/>
            <person name="Mcewen J.G."/>
            <person name="Clay O.K."/>
            <person name="Cuomo C.A."/>
        </authorList>
    </citation>
    <scope>NUCLEOTIDE SEQUENCE [LARGE SCALE GENOMIC DNA]</scope>
    <source>
        <strain evidence="4 5">UAMH4076</strain>
    </source>
</reference>
<feature type="repeat" description="ANK" evidence="3">
    <location>
        <begin position="355"/>
        <end position="383"/>
    </location>
</feature>
<feature type="repeat" description="ANK" evidence="3">
    <location>
        <begin position="280"/>
        <end position="312"/>
    </location>
</feature>
<dbReference type="InterPro" id="IPR002110">
    <property type="entry name" value="Ankyrin_rpt"/>
</dbReference>
<dbReference type="PANTHER" id="PTHR23206:SF8">
    <property type="entry name" value="ANKYRIN REPEAT AND KH DOMAIN-CONTAINING 1"/>
    <property type="match status" value="1"/>
</dbReference>
<sequence>MPPNLFDLPPEILMQIIDLLLPFDIIPALHAANGFARCITPQHVLAQDGDGNTILHYLASDGQDSLIKQFLSRRVNCSIANISGLTPLIMAVHKKHEDVVKLLLQAGADISTLYPNGQTIMLNMKNCLNTRIVKLLINAGANISSCNGQGETVLVHAIRAQKRAVARVLIEAGADVNVQVREGSAWMLAVFHGDDKMVELLVEAGADTNARWMDERTPLEIAARRNHCQILRTLLDAGAAVSAQCDGGTTALHAAAQQGHEAGVRLLLDAGADVHLVRTDGSTVLHSAVSSGNTTIIRMLLDAGADLSAYDIAGNTILLRAIERHPHSPAIVPLIKLFINSGIDLSAKDRCELMALHIAASLGLHEVVKLLIKAGIDSSTSCDLGMTTLHHAVRYPGLYRSRITHALDVSANPSARDLEASTALHLATRYREYHTLLCLLDSPIDVSATDNCGRTALHHAVEWGWEDGVQVLLHAGVDVSIQTNHGWTAQNLAARGNLHSVAKAIHDAEVKAEPTVLSQACLGFAIPSRQLEDTELPLDQNLRHLHTKCHRAGASHSLIDAIQDLSAIGDAERIKILFETWTTEMSQMLPPGDISSLHVVQEAVVAAARNRHAPVVAYFLSLGVPITHTLVQGAKDGGSTESFQVLLDHGWDINTQYESKSSLMLCLGNELLVNWHLEHGADTSLCNLYGYNVLEISALSGDLDMVALLIKHGMDPRNSRALITATGRGSYQMGCHGAGGNQLTLMRYLLDHGVDINRVEQPYKFFTFVQCEKGTVLHAAIEAGCPVQVEFLLQRGADRNVGNPTPLEYAQLLKSSDAIGILLNQ</sequence>
<gene>
    <name evidence="4" type="ORF">GX50_07265</name>
</gene>
<dbReference type="InterPro" id="IPR051631">
    <property type="entry name" value="Ankyrin-KH/SAM_domain"/>
</dbReference>
<evidence type="ECO:0000313" key="4">
    <source>
        <dbReference type="EMBL" id="PGH29965.1"/>
    </source>
</evidence>
<comment type="caution">
    <text evidence="4">The sequence shown here is derived from an EMBL/GenBank/DDBJ whole genome shotgun (WGS) entry which is preliminary data.</text>
</comment>
<feature type="repeat" description="ANK" evidence="3">
    <location>
        <begin position="419"/>
        <end position="451"/>
    </location>
</feature>
<feature type="repeat" description="ANK" evidence="3">
    <location>
        <begin position="247"/>
        <end position="279"/>
    </location>
</feature>
<dbReference type="AlphaFoldDB" id="A0A2B7Z8Q0"/>
<accession>A0A2B7Z8Q0</accession>
<evidence type="ECO:0000256" key="2">
    <source>
        <dbReference type="ARBA" id="ARBA00023043"/>
    </source>
</evidence>
<proteinExistence type="predicted"/>
<feature type="repeat" description="ANK" evidence="3">
    <location>
        <begin position="214"/>
        <end position="246"/>
    </location>
</feature>
<dbReference type="Gene3D" id="1.25.40.20">
    <property type="entry name" value="Ankyrin repeat-containing domain"/>
    <property type="match status" value="6"/>
</dbReference>
<dbReference type="SUPFAM" id="SSF48403">
    <property type="entry name" value="Ankyrin repeat"/>
    <property type="match status" value="3"/>
</dbReference>
<dbReference type="EMBL" id="PDND01000200">
    <property type="protein sequence ID" value="PGH29965.1"/>
    <property type="molecule type" value="Genomic_DNA"/>
</dbReference>
<dbReference type="InterPro" id="IPR036770">
    <property type="entry name" value="Ankyrin_rpt-contain_sf"/>
</dbReference>
<dbReference type="STRING" id="73230.A0A2B7Z8Q0"/>
<dbReference type="Pfam" id="PF12796">
    <property type="entry name" value="Ank_2"/>
    <property type="match status" value="5"/>
</dbReference>
<evidence type="ECO:0000256" key="3">
    <source>
        <dbReference type="PROSITE-ProRule" id="PRU00023"/>
    </source>
</evidence>
<name>A0A2B7Z8Q0_9EURO</name>
<evidence type="ECO:0000313" key="5">
    <source>
        <dbReference type="Proteomes" id="UP000226031"/>
    </source>
</evidence>
<dbReference type="PROSITE" id="PS50088">
    <property type="entry name" value="ANK_REPEAT"/>
    <property type="match status" value="9"/>
</dbReference>
<feature type="repeat" description="ANK" evidence="3">
    <location>
        <begin position="452"/>
        <end position="484"/>
    </location>
</feature>
<evidence type="ECO:0000256" key="1">
    <source>
        <dbReference type="ARBA" id="ARBA00022737"/>
    </source>
</evidence>
<dbReference type="VEuPathDB" id="FungiDB:EMCG_02655"/>
<dbReference type="PANTHER" id="PTHR23206">
    <property type="entry name" value="MASK PROTEIN"/>
    <property type="match status" value="1"/>
</dbReference>
<feature type="repeat" description="ANK" evidence="3">
    <location>
        <begin position="149"/>
        <end position="181"/>
    </location>
</feature>
<keyword evidence="5" id="KW-1185">Reference proteome</keyword>
<protein>
    <submittedName>
        <fullName evidence="4">Uncharacterized protein</fullName>
    </submittedName>
</protein>
<dbReference type="Proteomes" id="UP000226031">
    <property type="component" value="Unassembled WGS sequence"/>
</dbReference>
<feature type="repeat" description="ANK" evidence="3">
    <location>
        <begin position="772"/>
        <end position="804"/>
    </location>
</feature>
<keyword evidence="1" id="KW-0677">Repeat</keyword>
<dbReference type="SMART" id="SM00248">
    <property type="entry name" value="ANK"/>
    <property type="match status" value="18"/>
</dbReference>
<dbReference type="Pfam" id="PF00023">
    <property type="entry name" value="Ank"/>
    <property type="match status" value="2"/>
</dbReference>
<organism evidence="4 5">
    <name type="scientific">[Emmonsia] crescens</name>
    <dbReference type="NCBI Taxonomy" id="73230"/>
    <lineage>
        <taxon>Eukaryota</taxon>
        <taxon>Fungi</taxon>
        <taxon>Dikarya</taxon>
        <taxon>Ascomycota</taxon>
        <taxon>Pezizomycotina</taxon>
        <taxon>Eurotiomycetes</taxon>
        <taxon>Eurotiomycetidae</taxon>
        <taxon>Onygenales</taxon>
        <taxon>Ajellomycetaceae</taxon>
        <taxon>Emergomyces</taxon>
    </lineage>
</organism>